<dbReference type="VEuPathDB" id="FungiDB:MYCFIDRAFT_180494"/>
<name>M2ZY10_PSEFD</name>
<dbReference type="RefSeq" id="XP_007932445.1">
    <property type="nucleotide sequence ID" value="XM_007934254.1"/>
</dbReference>
<dbReference type="AlphaFoldDB" id="M2ZY10"/>
<dbReference type="EMBL" id="KB446572">
    <property type="protein sequence ID" value="EME77006.1"/>
    <property type="molecule type" value="Genomic_DNA"/>
</dbReference>
<evidence type="ECO:0000313" key="2">
    <source>
        <dbReference type="Proteomes" id="UP000016932"/>
    </source>
</evidence>
<sequence>MLKGRTGPPHWRGTGLRPEANGARQVVLELGIARSNRSNFQSCAAFEMGPHSLHGLERRPLIQNDERSRSTSHRATESCCHPVKCLAGEEVLPEALEGHASCVESPNYRRASSKANLANVSESVDRVDTAELPQSRSAALRGRFVNAGFDLSLEVPEPDS</sequence>
<keyword evidence="2" id="KW-1185">Reference proteome</keyword>
<proteinExistence type="predicted"/>
<dbReference type="Proteomes" id="UP000016932">
    <property type="component" value="Unassembled WGS sequence"/>
</dbReference>
<gene>
    <name evidence="1" type="ORF">MYCFIDRAFT_180494</name>
</gene>
<protein>
    <submittedName>
        <fullName evidence="1">Uncharacterized protein</fullName>
    </submittedName>
</protein>
<evidence type="ECO:0000313" key="1">
    <source>
        <dbReference type="EMBL" id="EME77006.1"/>
    </source>
</evidence>
<dbReference type="HOGENOM" id="CLU_1652911_0_0_1"/>
<accession>M2ZY10</accession>
<organism evidence="1 2">
    <name type="scientific">Pseudocercospora fijiensis (strain CIRAD86)</name>
    <name type="common">Black leaf streak disease fungus</name>
    <name type="synonym">Mycosphaerella fijiensis</name>
    <dbReference type="NCBI Taxonomy" id="383855"/>
    <lineage>
        <taxon>Eukaryota</taxon>
        <taxon>Fungi</taxon>
        <taxon>Dikarya</taxon>
        <taxon>Ascomycota</taxon>
        <taxon>Pezizomycotina</taxon>
        <taxon>Dothideomycetes</taxon>
        <taxon>Dothideomycetidae</taxon>
        <taxon>Mycosphaerellales</taxon>
        <taxon>Mycosphaerellaceae</taxon>
        <taxon>Pseudocercospora</taxon>
    </lineage>
</organism>
<reference evidence="1 2" key="1">
    <citation type="journal article" date="2012" name="PLoS Pathog.">
        <title>Diverse lifestyles and strategies of plant pathogenesis encoded in the genomes of eighteen Dothideomycetes fungi.</title>
        <authorList>
            <person name="Ohm R.A."/>
            <person name="Feau N."/>
            <person name="Henrissat B."/>
            <person name="Schoch C.L."/>
            <person name="Horwitz B.A."/>
            <person name="Barry K.W."/>
            <person name="Condon B.J."/>
            <person name="Copeland A.C."/>
            <person name="Dhillon B."/>
            <person name="Glaser F."/>
            <person name="Hesse C.N."/>
            <person name="Kosti I."/>
            <person name="LaButti K."/>
            <person name="Lindquist E.A."/>
            <person name="Lucas S."/>
            <person name="Salamov A.A."/>
            <person name="Bradshaw R.E."/>
            <person name="Ciuffetti L."/>
            <person name="Hamelin R.C."/>
            <person name="Kema G.H.J."/>
            <person name="Lawrence C."/>
            <person name="Scott J.A."/>
            <person name="Spatafora J.W."/>
            <person name="Turgeon B.G."/>
            <person name="de Wit P.J.G.M."/>
            <person name="Zhong S."/>
            <person name="Goodwin S.B."/>
            <person name="Grigoriev I.V."/>
        </authorList>
    </citation>
    <scope>NUCLEOTIDE SEQUENCE [LARGE SCALE GENOMIC DNA]</scope>
    <source>
        <strain evidence="1 2">CIRAD86</strain>
    </source>
</reference>
<dbReference type="KEGG" id="pfj:MYCFIDRAFT_180494"/>
<dbReference type="GeneID" id="19334426"/>